<feature type="transmembrane region" description="Helical" evidence="1">
    <location>
        <begin position="131"/>
        <end position="153"/>
    </location>
</feature>
<keyword evidence="1" id="KW-1133">Transmembrane helix</keyword>
<dbReference type="Pfam" id="PF16357">
    <property type="entry name" value="PepSY_TM_like_2"/>
    <property type="match status" value="1"/>
</dbReference>
<gene>
    <name evidence="2" type="ORF">SAMN02927925_01642</name>
</gene>
<dbReference type="eggNOG" id="COG3295">
    <property type="taxonomic scope" value="Bacteria"/>
</dbReference>
<reference evidence="2 3" key="1">
    <citation type="submission" date="2016-10" db="EMBL/GenBank/DDBJ databases">
        <authorList>
            <person name="de Groot N.N."/>
        </authorList>
    </citation>
    <scope>NUCLEOTIDE SEQUENCE [LARGE SCALE GENOMIC DNA]</scope>
    <source>
        <strain evidence="2 3">CGMCC 1.3801</strain>
    </source>
</reference>
<name>A0A1G4VRQ0_9FLAO</name>
<dbReference type="PANTHER" id="PTHR40115:SF1">
    <property type="entry name" value="INNER MEMBRANE PROTEIN WITH PEPSY TM HELIX"/>
    <property type="match status" value="1"/>
</dbReference>
<keyword evidence="1" id="KW-0472">Membrane</keyword>
<evidence type="ECO:0008006" key="4">
    <source>
        <dbReference type="Google" id="ProtNLM"/>
    </source>
</evidence>
<dbReference type="RefSeq" id="WP_023577066.1">
    <property type="nucleotide sequence ID" value="NZ_CBCSBQ010000002.1"/>
</dbReference>
<keyword evidence="1" id="KW-0812">Transmembrane</keyword>
<dbReference type="AlphaFoldDB" id="A0A1G4VRQ0"/>
<feature type="transmembrane region" description="Helical" evidence="1">
    <location>
        <begin position="165"/>
        <end position="182"/>
    </location>
</feature>
<evidence type="ECO:0000313" key="2">
    <source>
        <dbReference type="EMBL" id="SCX10798.1"/>
    </source>
</evidence>
<protein>
    <recommendedName>
        <fullName evidence="4">PepSY-associated TM region</fullName>
    </recommendedName>
</protein>
<dbReference type="InterPro" id="IPR032307">
    <property type="entry name" value="PepSY_TM-like_2"/>
</dbReference>
<dbReference type="Proteomes" id="UP000182124">
    <property type="component" value="Unassembled WGS sequence"/>
</dbReference>
<sequence length="183" mass="21162">MKRQKQLRAIHRDLGYFYLGLIISFAFSGILMNHRESWHPEKYTVESKAIEVTLPPEEQITEKFVEQFVKGLGIEDKFKRHGIKKGELRIAFENTDVEIDLKTGKGEIVTFKKTPFISQTMKLHKNTSNWWIYYSDIFGLSLIIIAVTGALMISVGKHTFKRRGWKLALAGILFPLLFLFLLA</sequence>
<organism evidence="2 3">
    <name type="scientific">Flavobacterium saliperosum</name>
    <dbReference type="NCBI Taxonomy" id="329186"/>
    <lineage>
        <taxon>Bacteria</taxon>
        <taxon>Pseudomonadati</taxon>
        <taxon>Bacteroidota</taxon>
        <taxon>Flavobacteriia</taxon>
        <taxon>Flavobacteriales</taxon>
        <taxon>Flavobacteriaceae</taxon>
        <taxon>Flavobacterium</taxon>
    </lineage>
</organism>
<evidence type="ECO:0000256" key="1">
    <source>
        <dbReference type="SAM" id="Phobius"/>
    </source>
</evidence>
<dbReference type="EMBL" id="FMTY01000003">
    <property type="protein sequence ID" value="SCX10798.1"/>
    <property type="molecule type" value="Genomic_DNA"/>
</dbReference>
<evidence type="ECO:0000313" key="3">
    <source>
        <dbReference type="Proteomes" id="UP000182124"/>
    </source>
</evidence>
<proteinExistence type="predicted"/>
<dbReference type="PANTHER" id="PTHR40115">
    <property type="entry name" value="INNER MEMBRANE PROTEIN WITH PEPSY TM HELIX"/>
    <property type="match status" value="1"/>
</dbReference>
<dbReference type="STRING" id="329186.SAMN02927925_01642"/>
<feature type="transmembrane region" description="Helical" evidence="1">
    <location>
        <begin position="14"/>
        <end position="32"/>
    </location>
</feature>
<accession>A0A1G4VRQ0</accession>